<evidence type="ECO:0000259" key="1">
    <source>
        <dbReference type="PROSITE" id="PS51918"/>
    </source>
</evidence>
<dbReference type="AlphaFoldDB" id="A0A7G9GW90"/>
<gene>
    <name evidence="2" type="ORF">H9Q81_09170</name>
</gene>
<dbReference type="InterPro" id="IPR007197">
    <property type="entry name" value="rSAM"/>
</dbReference>
<dbReference type="InterPro" id="IPR023404">
    <property type="entry name" value="rSAM_horseshoe"/>
</dbReference>
<dbReference type="GO" id="GO:0003824">
    <property type="term" value="F:catalytic activity"/>
    <property type="evidence" value="ECO:0007669"/>
    <property type="project" value="InterPro"/>
</dbReference>
<dbReference type="Gene3D" id="3.80.30.20">
    <property type="entry name" value="tm_1862 like domain"/>
    <property type="match status" value="1"/>
</dbReference>
<dbReference type="InterPro" id="IPR034505">
    <property type="entry name" value="Coproporphyrinogen-III_oxidase"/>
</dbReference>
<dbReference type="InterPro" id="IPR058240">
    <property type="entry name" value="rSAM_sf"/>
</dbReference>
<dbReference type="RefSeq" id="WP_187422825.1">
    <property type="nucleotide sequence ID" value="NZ_CP060637.1"/>
</dbReference>
<accession>A0A7G9GW90</accession>
<reference evidence="2 3" key="1">
    <citation type="submission" date="2020-08" db="EMBL/GenBank/DDBJ databases">
        <authorList>
            <person name="Liu C."/>
            <person name="Sun Q."/>
        </authorList>
    </citation>
    <scope>NUCLEOTIDE SEQUENCE [LARGE SCALE GENOMIC DNA]</scope>
    <source>
        <strain evidence="2 3">NSJ-57</strain>
    </source>
</reference>
<dbReference type="GO" id="GO:0006779">
    <property type="term" value="P:porphyrin-containing compound biosynthetic process"/>
    <property type="evidence" value="ECO:0007669"/>
    <property type="project" value="TreeGrafter"/>
</dbReference>
<dbReference type="SMART" id="SM00729">
    <property type="entry name" value="Elp3"/>
    <property type="match status" value="1"/>
</dbReference>
<dbReference type="SFLD" id="SFLDG01082">
    <property type="entry name" value="B12-binding_domain_containing"/>
    <property type="match status" value="1"/>
</dbReference>
<feature type="domain" description="Radical SAM core" evidence="1">
    <location>
        <begin position="37"/>
        <end position="271"/>
    </location>
</feature>
<proteinExistence type="predicted"/>
<dbReference type="Pfam" id="PF04055">
    <property type="entry name" value="Radical_SAM"/>
    <property type="match status" value="1"/>
</dbReference>
<dbReference type="Proteomes" id="UP000515913">
    <property type="component" value="Chromosome"/>
</dbReference>
<dbReference type="SFLD" id="SFLDS00029">
    <property type="entry name" value="Radical_SAM"/>
    <property type="match status" value="1"/>
</dbReference>
<organism evidence="2 3">
    <name type="scientific">Fusobacterium hominis</name>
    <dbReference type="NCBI Taxonomy" id="2764326"/>
    <lineage>
        <taxon>Bacteria</taxon>
        <taxon>Fusobacteriati</taxon>
        <taxon>Fusobacteriota</taxon>
        <taxon>Fusobacteriia</taxon>
        <taxon>Fusobacteriales</taxon>
        <taxon>Fusobacteriaceae</taxon>
        <taxon>Fusobacterium</taxon>
    </lineage>
</organism>
<dbReference type="PANTHER" id="PTHR13932">
    <property type="entry name" value="COPROPORPHYRINIGEN III OXIDASE"/>
    <property type="match status" value="1"/>
</dbReference>
<dbReference type="PROSITE" id="PS51918">
    <property type="entry name" value="RADICAL_SAM"/>
    <property type="match status" value="1"/>
</dbReference>
<dbReference type="EMBL" id="CP060637">
    <property type="protein sequence ID" value="QNM15072.1"/>
    <property type="molecule type" value="Genomic_DNA"/>
</dbReference>
<evidence type="ECO:0000313" key="3">
    <source>
        <dbReference type="Proteomes" id="UP000515913"/>
    </source>
</evidence>
<dbReference type="SUPFAM" id="SSF102114">
    <property type="entry name" value="Radical SAM enzymes"/>
    <property type="match status" value="1"/>
</dbReference>
<dbReference type="CDD" id="cd01335">
    <property type="entry name" value="Radical_SAM"/>
    <property type="match status" value="1"/>
</dbReference>
<keyword evidence="3" id="KW-1185">Reference proteome</keyword>
<dbReference type="GO" id="GO:0005737">
    <property type="term" value="C:cytoplasm"/>
    <property type="evidence" value="ECO:0007669"/>
    <property type="project" value="TreeGrafter"/>
</dbReference>
<dbReference type="KEGG" id="fho:H9Q81_09170"/>
<dbReference type="PANTHER" id="PTHR13932:SF5">
    <property type="entry name" value="RADICAL S-ADENOSYL METHIONINE DOMAIN-CONTAINING PROTEIN 1, MITOCHONDRIAL"/>
    <property type="match status" value="1"/>
</dbReference>
<dbReference type="GO" id="GO:0051539">
    <property type="term" value="F:4 iron, 4 sulfur cluster binding"/>
    <property type="evidence" value="ECO:0007669"/>
    <property type="project" value="TreeGrafter"/>
</dbReference>
<evidence type="ECO:0000313" key="2">
    <source>
        <dbReference type="EMBL" id="QNM15072.1"/>
    </source>
</evidence>
<sequence length="415" mass="48521">MFDIRYKSHHDVKEVINKLLKKKIATPLAVAKIMNQDPESKEAGIYVHTPYCDKICAFCNMNRKQVDNDLNSYVDYLCNEFKKYGEKRYVKGKVITSIFFGGGTPTIYKAPQLEKILSTLRENFTLSDDCEFTFETTLHNLTDEKLRIMEKYGVNRISIGIQTFSNRGRKVLNRTYEKDEIIKRIKHIKEMFKGLICIDIIYNYLDETEEEVEQDALIAAELGVDSVSFYSLMIHEGSKISKDLANNKVRFDYEIARDMKLHEQFLNITLNRGYSLLEHTKISNGKDEYKYIKNINSFKDLFAIGVGAGGRVKDLEYYNLNKYITFYARDSKLKYEVKKLSGILQYPKVQLNKILEFAGNDAYKEVEKLLKEYEKLGYIKLYNDYFEYTLTGVFWGNSIDAQIVEKVIEIRLEKR</sequence>
<protein>
    <submittedName>
        <fullName evidence="2">Coproporphyrinogen III oxidase family protein</fullName>
    </submittedName>
</protein>
<dbReference type="SFLD" id="SFLDG01065">
    <property type="entry name" value="anaerobic_coproporphyrinogen-I"/>
    <property type="match status" value="1"/>
</dbReference>
<name>A0A7G9GW90_9FUSO</name>
<dbReference type="InterPro" id="IPR006638">
    <property type="entry name" value="Elp3/MiaA/NifB-like_rSAM"/>
</dbReference>